<accession>Q0ULF2</accession>
<sequence length="52" mass="5940">MSDNENNEGGEGEMVTKPFKFVTGELRRALPQPEPDQALLAELRRLPQVHHR</sequence>
<dbReference type="AlphaFoldDB" id="Q0ULF2"/>
<dbReference type="Proteomes" id="UP000001055">
    <property type="component" value="Unassembled WGS sequence"/>
</dbReference>
<dbReference type="InParanoid" id="Q0ULF2"/>
<organism evidence="1 2">
    <name type="scientific">Phaeosphaeria nodorum (strain SN15 / ATCC MYA-4574 / FGSC 10173)</name>
    <name type="common">Glume blotch fungus</name>
    <name type="synonym">Parastagonospora nodorum</name>
    <dbReference type="NCBI Taxonomy" id="321614"/>
    <lineage>
        <taxon>Eukaryota</taxon>
        <taxon>Fungi</taxon>
        <taxon>Dikarya</taxon>
        <taxon>Ascomycota</taxon>
        <taxon>Pezizomycotina</taxon>
        <taxon>Dothideomycetes</taxon>
        <taxon>Pleosporomycetidae</taxon>
        <taxon>Pleosporales</taxon>
        <taxon>Pleosporineae</taxon>
        <taxon>Phaeosphaeriaceae</taxon>
        <taxon>Parastagonospora</taxon>
    </lineage>
</organism>
<protein>
    <submittedName>
        <fullName evidence="1">Uncharacterized protein</fullName>
    </submittedName>
</protein>
<dbReference type="HOGENOM" id="CLU_3087986_0_0_1"/>
<reference evidence="2" key="1">
    <citation type="journal article" date="2007" name="Plant Cell">
        <title>Dothideomycete-plant interactions illuminated by genome sequencing and EST analysis of the wheat pathogen Stagonospora nodorum.</title>
        <authorList>
            <person name="Hane J.K."/>
            <person name="Lowe R.G."/>
            <person name="Solomon P.S."/>
            <person name="Tan K.C."/>
            <person name="Schoch C.L."/>
            <person name="Spatafora J.W."/>
            <person name="Crous P.W."/>
            <person name="Kodira C."/>
            <person name="Birren B.W."/>
            <person name="Galagan J.E."/>
            <person name="Torriani S.F."/>
            <person name="McDonald B.A."/>
            <person name="Oliver R.P."/>
        </authorList>
    </citation>
    <scope>NUCLEOTIDE SEQUENCE [LARGE SCALE GENOMIC DNA]</scope>
    <source>
        <strain evidence="2">SN15 / ATCC MYA-4574 / FGSC 10173</strain>
    </source>
</reference>
<proteinExistence type="predicted"/>
<evidence type="ECO:0000313" key="2">
    <source>
        <dbReference type="Proteomes" id="UP000001055"/>
    </source>
</evidence>
<gene>
    <name evidence="1" type="ORF">SNOG_07412</name>
</gene>
<dbReference type="GeneID" id="5974639"/>
<dbReference type="EMBL" id="CH445335">
    <property type="protein sequence ID" value="EAT84878.2"/>
    <property type="molecule type" value="Genomic_DNA"/>
</dbReference>
<dbReference type="KEGG" id="pno:SNOG_07412"/>
<dbReference type="RefSeq" id="XP_001797746.1">
    <property type="nucleotide sequence ID" value="XM_001797694.1"/>
</dbReference>
<name>Q0ULF2_PHANO</name>
<evidence type="ECO:0000313" key="1">
    <source>
        <dbReference type="EMBL" id="EAT84878.2"/>
    </source>
</evidence>